<keyword evidence="1" id="KW-0812">Transmembrane</keyword>
<evidence type="ECO:0000256" key="1">
    <source>
        <dbReference type="SAM" id="Phobius"/>
    </source>
</evidence>
<gene>
    <name evidence="2" type="ORF">FBFR_12635</name>
</gene>
<dbReference type="EMBL" id="LVJE01000022">
    <property type="protein sequence ID" value="OAB26880.1"/>
    <property type="molecule type" value="Genomic_DNA"/>
</dbReference>
<keyword evidence="3" id="KW-1185">Reference proteome</keyword>
<keyword evidence="1" id="KW-1133">Transmembrane helix</keyword>
<keyword evidence="1" id="KW-0472">Membrane</keyword>
<organism evidence="2 3">
    <name type="scientific">Flavobacterium fryxellicola</name>
    <dbReference type="NCBI Taxonomy" id="249352"/>
    <lineage>
        <taxon>Bacteria</taxon>
        <taxon>Pseudomonadati</taxon>
        <taxon>Bacteroidota</taxon>
        <taxon>Flavobacteriia</taxon>
        <taxon>Flavobacteriales</taxon>
        <taxon>Flavobacteriaceae</taxon>
        <taxon>Flavobacterium</taxon>
    </lineage>
</organism>
<accession>A0A162P205</accession>
<evidence type="ECO:0000313" key="3">
    <source>
        <dbReference type="Proteomes" id="UP000077164"/>
    </source>
</evidence>
<sequence length="61" mass="6803">MIICFWGLIIVKCRVLLLGVQGLGIVRTVFGLLCCFCRKSKKVSNNTVISTTAHTYQKEAK</sequence>
<evidence type="ECO:0000313" key="2">
    <source>
        <dbReference type="EMBL" id="OAB26880.1"/>
    </source>
</evidence>
<comment type="caution">
    <text evidence="2">The sequence shown here is derived from an EMBL/GenBank/DDBJ whole genome shotgun (WGS) entry which is preliminary data.</text>
</comment>
<protein>
    <submittedName>
        <fullName evidence="2">Uncharacterized protein</fullName>
    </submittedName>
</protein>
<dbReference type="Proteomes" id="UP000077164">
    <property type="component" value="Unassembled WGS sequence"/>
</dbReference>
<dbReference type="AlphaFoldDB" id="A0A162P205"/>
<name>A0A162P205_9FLAO</name>
<feature type="transmembrane region" description="Helical" evidence="1">
    <location>
        <begin position="15"/>
        <end position="36"/>
    </location>
</feature>
<proteinExistence type="predicted"/>
<reference evidence="2 3" key="1">
    <citation type="submission" date="2016-03" db="EMBL/GenBank/DDBJ databases">
        <title>Draft genome sequence of Flavobacterium fryxellicola DSM 16209.</title>
        <authorList>
            <person name="Shin S.-K."/>
            <person name="Yi H."/>
        </authorList>
    </citation>
    <scope>NUCLEOTIDE SEQUENCE [LARGE SCALE GENOMIC DNA]</scope>
    <source>
        <strain evidence="2 3">DSM 16209</strain>
    </source>
</reference>